<feature type="non-terminal residue" evidence="1">
    <location>
        <position position="1"/>
    </location>
</feature>
<protein>
    <submittedName>
        <fullName evidence="1">Uncharacterized protein</fullName>
    </submittedName>
</protein>
<dbReference type="AlphaFoldDB" id="A0A6J4SL10"/>
<accession>A0A6J4SL10</accession>
<reference evidence="1" key="1">
    <citation type="submission" date="2020-02" db="EMBL/GenBank/DDBJ databases">
        <authorList>
            <person name="Meier V. D."/>
        </authorList>
    </citation>
    <scope>NUCLEOTIDE SEQUENCE</scope>
    <source>
        <strain evidence="1">AVDCRST_MAG85</strain>
    </source>
</reference>
<evidence type="ECO:0000313" key="1">
    <source>
        <dbReference type="EMBL" id="CAA9502001.1"/>
    </source>
</evidence>
<sequence length="162" mass="18260">GLVERLAWRLFRRICRGRRGQRLGDDGRFGLVRRAHPRLCRRERVPQVLADVVVPRGRRNGRGLDRCGRLGRRVVELERIGLVAQVGGELDLGRRRLRLDALEGIVVAQGRGRRGRRSRTPLARSPSRLAFEACALPLLGGAVARWRIGLTATEEAHTGERR</sequence>
<dbReference type="EMBL" id="CADCVT010000199">
    <property type="protein sequence ID" value="CAA9502001.1"/>
    <property type="molecule type" value="Genomic_DNA"/>
</dbReference>
<organism evidence="1">
    <name type="scientific">uncultured Solirubrobacteraceae bacterium</name>
    <dbReference type="NCBI Taxonomy" id="1162706"/>
    <lineage>
        <taxon>Bacteria</taxon>
        <taxon>Bacillati</taxon>
        <taxon>Actinomycetota</taxon>
        <taxon>Thermoleophilia</taxon>
        <taxon>Solirubrobacterales</taxon>
        <taxon>Solirubrobacteraceae</taxon>
        <taxon>environmental samples</taxon>
    </lineage>
</organism>
<gene>
    <name evidence="1" type="ORF">AVDCRST_MAG85-1820</name>
</gene>
<proteinExistence type="predicted"/>
<name>A0A6J4SL10_9ACTN</name>